<dbReference type="PANTHER" id="PTHR43434">
    <property type="entry name" value="PHOSPHOGLYCOLATE PHOSPHATASE"/>
    <property type="match status" value="1"/>
</dbReference>
<sequence>MSTRIRAVVFDIDGTLLDSVDLHARAWVEAFAQFDIEMEEAQVRRQIGKGGDQLLPVFVDEARLARDGEAIESYRSDLFKRDYLPLARPFPGVRVLLSHVRDAGQIVALASSGKASEVENYQKILGITDLVDVVTTADDAERSKPHPDIFEAVLSKLSGLPKEAVMVVGDTPYDVQAAAKAGLSTIGVLCGGFPEAELSAAGCVAIYRDPQDLLDGYARSPLG</sequence>
<dbReference type="EMBL" id="MLBY01000004">
    <property type="protein sequence ID" value="MEE7457203.1"/>
    <property type="molecule type" value="Genomic_DNA"/>
</dbReference>
<name>A0ABU7T9H6_9HYPH</name>
<proteinExistence type="predicted"/>
<organism evidence="1 2">
    <name type="scientific">Methylobacterium radiotolerans</name>
    <dbReference type="NCBI Taxonomy" id="31998"/>
    <lineage>
        <taxon>Bacteria</taxon>
        <taxon>Pseudomonadati</taxon>
        <taxon>Pseudomonadota</taxon>
        <taxon>Alphaproteobacteria</taxon>
        <taxon>Hyphomicrobiales</taxon>
        <taxon>Methylobacteriaceae</taxon>
        <taxon>Methylobacterium</taxon>
    </lineage>
</organism>
<dbReference type="InterPro" id="IPR023198">
    <property type="entry name" value="PGP-like_dom2"/>
</dbReference>
<dbReference type="PANTHER" id="PTHR43434:SF16">
    <property type="entry name" value="BLL8046 PROTEIN"/>
    <property type="match status" value="1"/>
</dbReference>
<dbReference type="InterPro" id="IPR041492">
    <property type="entry name" value="HAD_2"/>
</dbReference>
<keyword evidence="1" id="KW-0378">Hydrolase</keyword>
<dbReference type="GO" id="GO:0016787">
    <property type="term" value="F:hydrolase activity"/>
    <property type="evidence" value="ECO:0007669"/>
    <property type="project" value="UniProtKB-KW"/>
</dbReference>
<keyword evidence="2" id="KW-1185">Reference proteome</keyword>
<dbReference type="SFLD" id="SFLDG01135">
    <property type="entry name" value="C1.5.6:_HAD__Beta-PGM__Phospha"/>
    <property type="match status" value="1"/>
</dbReference>
<dbReference type="NCBIfam" id="TIGR01509">
    <property type="entry name" value="HAD-SF-IA-v3"/>
    <property type="match status" value="1"/>
</dbReference>
<dbReference type="Proteomes" id="UP001349262">
    <property type="component" value="Unassembled WGS sequence"/>
</dbReference>
<dbReference type="InterPro" id="IPR036412">
    <property type="entry name" value="HAD-like_sf"/>
</dbReference>
<dbReference type="Gene3D" id="1.10.150.240">
    <property type="entry name" value="Putative phosphatase, domain 2"/>
    <property type="match status" value="1"/>
</dbReference>
<protein>
    <submittedName>
        <fullName evidence="1">HAD family hydrolase</fullName>
    </submittedName>
</protein>
<reference evidence="1 2" key="1">
    <citation type="journal article" date="2012" name="Genet. Mol. Biol.">
        <title>Analysis of 16S rRNA and mxaF genes revealing insights into Methylobacterium niche-specific plant association.</title>
        <authorList>
            <person name="Dourado M.N."/>
            <person name="Andreote F.D."/>
            <person name="Dini-Andreote F."/>
            <person name="Conti R."/>
            <person name="Araujo J.M."/>
            <person name="Araujo W.L."/>
        </authorList>
    </citation>
    <scope>NUCLEOTIDE SEQUENCE [LARGE SCALE GENOMIC DNA]</scope>
    <source>
        <strain evidence="1 2">SR1.6/4</strain>
    </source>
</reference>
<evidence type="ECO:0000313" key="1">
    <source>
        <dbReference type="EMBL" id="MEE7457203.1"/>
    </source>
</evidence>
<dbReference type="SFLD" id="SFLDS00003">
    <property type="entry name" value="Haloacid_Dehalogenase"/>
    <property type="match status" value="1"/>
</dbReference>
<dbReference type="Pfam" id="PF13419">
    <property type="entry name" value="HAD_2"/>
    <property type="match status" value="1"/>
</dbReference>
<evidence type="ECO:0000313" key="2">
    <source>
        <dbReference type="Proteomes" id="UP001349262"/>
    </source>
</evidence>
<dbReference type="InterPro" id="IPR006439">
    <property type="entry name" value="HAD-SF_hydro_IA"/>
</dbReference>
<dbReference type="InterPro" id="IPR023214">
    <property type="entry name" value="HAD_sf"/>
</dbReference>
<comment type="caution">
    <text evidence="1">The sequence shown here is derived from an EMBL/GenBank/DDBJ whole genome shotgun (WGS) entry which is preliminary data.</text>
</comment>
<dbReference type="SUPFAM" id="SSF56784">
    <property type="entry name" value="HAD-like"/>
    <property type="match status" value="1"/>
</dbReference>
<dbReference type="InterPro" id="IPR050155">
    <property type="entry name" value="HAD-like_hydrolase_sf"/>
</dbReference>
<dbReference type="SFLD" id="SFLDG01129">
    <property type="entry name" value="C1.5:_HAD__Beta-PGM__Phosphata"/>
    <property type="match status" value="1"/>
</dbReference>
<gene>
    <name evidence="1" type="ORF">MRSR164_10555</name>
</gene>
<dbReference type="NCBIfam" id="TIGR01549">
    <property type="entry name" value="HAD-SF-IA-v1"/>
    <property type="match status" value="1"/>
</dbReference>
<dbReference type="Gene3D" id="3.40.50.1000">
    <property type="entry name" value="HAD superfamily/HAD-like"/>
    <property type="match status" value="1"/>
</dbReference>
<accession>A0ABU7T9H6</accession>